<protein>
    <submittedName>
        <fullName evidence="1">Uncharacterized protein</fullName>
    </submittedName>
</protein>
<evidence type="ECO:0000313" key="1">
    <source>
        <dbReference type="EMBL" id="SUA47238.1"/>
    </source>
</evidence>
<accession>A0A378X1C4</accession>
<sequence length="145" mass="16357">MTMPTDPRMRLPPQAPVEPIALAVGNRVRLDGKPKRWTVRAVSEHFAVLVQQAPFEPKGTLQYTVIDWRNGIRGACNLIGWGYGDGTYPPAECERMLSEFEFDPDTDPARLEALARGETTWVPTRHHLEISHRNRVPLGSIEVTE</sequence>
<name>A0A378X1C4_9NOCA</name>
<dbReference type="AlphaFoldDB" id="A0A378X1C4"/>
<evidence type="ECO:0000313" key="2">
    <source>
        <dbReference type="Proteomes" id="UP000255082"/>
    </source>
</evidence>
<dbReference type="EMBL" id="UGRU01000001">
    <property type="protein sequence ID" value="SUA47238.1"/>
    <property type="molecule type" value="Genomic_DNA"/>
</dbReference>
<dbReference type="Proteomes" id="UP000255082">
    <property type="component" value="Unassembled WGS sequence"/>
</dbReference>
<gene>
    <name evidence="1" type="ORF">NCTC13184_05778</name>
</gene>
<proteinExistence type="predicted"/>
<reference evidence="1 2" key="1">
    <citation type="submission" date="2018-06" db="EMBL/GenBank/DDBJ databases">
        <authorList>
            <consortium name="Pathogen Informatics"/>
            <person name="Doyle S."/>
        </authorList>
    </citation>
    <scope>NUCLEOTIDE SEQUENCE [LARGE SCALE GENOMIC DNA]</scope>
    <source>
        <strain evidence="1 2">NCTC13184</strain>
    </source>
</reference>
<organism evidence="1 2">
    <name type="scientific">Nocardia africana</name>
    <dbReference type="NCBI Taxonomy" id="134964"/>
    <lineage>
        <taxon>Bacteria</taxon>
        <taxon>Bacillati</taxon>
        <taxon>Actinomycetota</taxon>
        <taxon>Actinomycetes</taxon>
        <taxon>Mycobacteriales</taxon>
        <taxon>Nocardiaceae</taxon>
        <taxon>Nocardia</taxon>
    </lineage>
</organism>